<organism evidence="3 4">
    <name type="scientific">Streptomyces milbemycinicus</name>
    <dbReference type="NCBI Taxonomy" id="476552"/>
    <lineage>
        <taxon>Bacteria</taxon>
        <taxon>Bacillati</taxon>
        <taxon>Actinomycetota</taxon>
        <taxon>Actinomycetes</taxon>
        <taxon>Kitasatosporales</taxon>
        <taxon>Streptomycetaceae</taxon>
        <taxon>Streptomyces</taxon>
    </lineage>
</organism>
<evidence type="ECO:0000256" key="1">
    <source>
        <dbReference type="SAM" id="MobiDB-lite"/>
    </source>
</evidence>
<feature type="transmembrane region" description="Helical" evidence="2">
    <location>
        <begin position="43"/>
        <end position="63"/>
    </location>
</feature>
<dbReference type="Pfam" id="PF10825">
    <property type="entry name" value="DUF2752"/>
    <property type="match status" value="1"/>
</dbReference>
<protein>
    <submittedName>
        <fullName evidence="3">DUF2752 domain-containing protein</fullName>
    </submittedName>
</protein>
<sequence>MTEETPAPEDVPPVPPVPPDVLPDVSGGGRGIGGRGGGLVRRLGAPAGALAAVLAAFAFVGLVDPNEPGHYPACPLLRLTGVYCPGCGGLRSAYAIAHGEPFTALGANALAVFGYLGFAVVWLRWFVVCVRGRPAVGVAAPVVPLRAAHGWVICAVVLGFTVIRNLPFGSFLTP</sequence>
<accession>A0ABW8LGS1</accession>
<feature type="transmembrane region" description="Helical" evidence="2">
    <location>
        <begin position="148"/>
        <end position="166"/>
    </location>
</feature>
<keyword evidence="2" id="KW-1133">Transmembrane helix</keyword>
<evidence type="ECO:0000256" key="2">
    <source>
        <dbReference type="SAM" id="Phobius"/>
    </source>
</evidence>
<keyword evidence="2" id="KW-0472">Membrane</keyword>
<comment type="caution">
    <text evidence="3">The sequence shown here is derived from an EMBL/GenBank/DDBJ whole genome shotgun (WGS) entry which is preliminary data.</text>
</comment>
<name>A0ABW8LGS1_9ACTN</name>
<evidence type="ECO:0000313" key="4">
    <source>
        <dbReference type="Proteomes" id="UP001620295"/>
    </source>
</evidence>
<dbReference type="InterPro" id="IPR021215">
    <property type="entry name" value="DUF2752"/>
</dbReference>
<reference evidence="3 4" key="1">
    <citation type="submission" date="2024-11" db="EMBL/GenBank/DDBJ databases">
        <title>The Natural Products Discovery Center: Release of the First 8490 Sequenced Strains for Exploring Actinobacteria Biosynthetic Diversity.</title>
        <authorList>
            <person name="Kalkreuter E."/>
            <person name="Kautsar S.A."/>
            <person name="Yang D."/>
            <person name="Bader C.D."/>
            <person name="Teijaro C.N."/>
            <person name="Fluegel L."/>
            <person name="Davis C.M."/>
            <person name="Simpson J.R."/>
            <person name="Lauterbach L."/>
            <person name="Steele A.D."/>
            <person name="Gui C."/>
            <person name="Meng S."/>
            <person name="Li G."/>
            <person name="Viehrig K."/>
            <person name="Ye F."/>
            <person name="Su P."/>
            <person name="Kiefer A.F."/>
            <person name="Nichols A."/>
            <person name="Cepeda A.J."/>
            <person name="Yan W."/>
            <person name="Fan B."/>
            <person name="Jiang Y."/>
            <person name="Adhikari A."/>
            <person name="Zheng C.-J."/>
            <person name="Schuster L."/>
            <person name="Cowan T.M."/>
            <person name="Smanski M.J."/>
            <person name="Chevrette M.G."/>
            <person name="De Carvalho L.P.S."/>
            <person name="Shen B."/>
        </authorList>
    </citation>
    <scope>NUCLEOTIDE SEQUENCE [LARGE SCALE GENOMIC DNA]</scope>
    <source>
        <strain evidence="3 4">NPDC020863</strain>
    </source>
</reference>
<dbReference type="Proteomes" id="UP001620295">
    <property type="component" value="Unassembled WGS sequence"/>
</dbReference>
<keyword evidence="4" id="KW-1185">Reference proteome</keyword>
<feature type="transmembrane region" description="Helical" evidence="2">
    <location>
        <begin position="109"/>
        <end position="127"/>
    </location>
</feature>
<dbReference type="EMBL" id="JBJDQH010000003">
    <property type="protein sequence ID" value="MFK4265117.1"/>
    <property type="molecule type" value="Genomic_DNA"/>
</dbReference>
<evidence type="ECO:0000313" key="3">
    <source>
        <dbReference type="EMBL" id="MFK4265117.1"/>
    </source>
</evidence>
<gene>
    <name evidence="3" type="ORF">ACI2L5_09245</name>
</gene>
<dbReference type="RefSeq" id="WP_404745994.1">
    <property type="nucleotide sequence ID" value="NZ_JBJDQH010000003.1"/>
</dbReference>
<keyword evidence="2" id="KW-0812">Transmembrane</keyword>
<feature type="compositionally biased region" description="Pro residues" evidence="1">
    <location>
        <begin position="9"/>
        <end position="21"/>
    </location>
</feature>
<feature type="region of interest" description="Disordered" evidence="1">
    <location>
        <begin position="1"/>
        <end position="29"/>
    </location>
</feature>
<proteinExistence type="predicted"/>